<gene>
    <name evidence="3" type="ORF">KP79_PYT14153</name>
</gene>
<dbReference type="Pfam" id="PF00643">
    <property type="entry name" value="zf-B_box"/>
    <property type="match status" value="1"/>
</dbReference>
<keyword evidence="1" id="KW-0479">Metal-binding</keyword>
<dbReference type="InterPro" id="IPR047153">
    <property type="entry name" value="TRIM45/56/19-like"/>
</dbReference>
<dbReference type="OrthoDB" id="10481781at2759"/>
<dbReference type="InterPro" id="IPR000315">
    <property type="entry name" value="Znf_B-box"/>
</dbReference>
<reference evidence="3 4" key="1">
    <citation type="journal article" date="2017" name="Nat. Ecol. Evol.">
        <title>Scallop genome provides insights into evolution of bilaterian karyotype and development.</title>
        <authorList>
            <person name="Wang S."/>
            <person name="Zhang J."/>
            <person name="Jiao W."/>
            <person name="Li J."/>
            <person name="Xun X."/>
            <person name="Sun Y."/>
            <person name="Guo X."/>
            <person name="Huan P."/>
            <person name="Dong B."/>
            <person name="Zhang L."/>
            <person name="Hu X."/>
            <person name="Sun X."/>
            <person name="Wang J."/>
            <person name="Zhao C."/>
            <person name="Wang Y."/>
            <person name="Wang D."/>
            <person name="Huang X."/>
            <person name="Wang R."/>
            <person name="Lv J."/>
            <person name="Li Y."/>
            <person name="Zhang Z."/>
            <person name="Liu B."/>
            <person name="Lu W."/>
            <person name="Hui Y."/>
            <person name="Liang J."/>
            <person name="Zhou Z."/>
            <person name="Hou R."/>
            <person name="Li X."/>
            <person name="Liu Y."/>
            <person name="Li H."/>
            <person name="Ning X."/>
            <person name="Lin Y."/>
            <person name="Zhao L."/>
            <person name="Xing Q."/>
            <person name="Dou J."/>
            <person name="Li Y."/>
            <person name="Mao J."/>
            <person name="Guo H."/>
            <person name="Dou H."/>
            <person name="Li T."/>
            <person name="Mu C."/>
            <person name="Jiang W."/>
            <person name="Fu Q."/>
            <person name="Fu X."/>
            <person name="Miao Y."/>
            <person name="Liu J."/>
            <person name="Yu Q."/>
            <person name="Li R."/>
            <person name="Liao H."/>
            <person name="Li X."/>
            <person name="Kong Y."/>
            <person name="Jiang Z."/>
            <person name="Chourrout D."/>
            <person name="Li R."/>
            <person name="Bao Z."/>
        </authorList>
    </citation>
    <scope>NUCLEOTIDE SEQUENCE [LARGE SCALE GENOMIC DNA]</scope>
    <source>
        <strain evidence="3 4">PY_sf001</strain>
    </source>
</reference>
<dbReference type="Gene3D" id="2.120.10.30">
    <property type="entry name" value="TolB, C-terminal domain"/>
    <property type="match status" value="1"/>
</dbReference>
<accession>A0A210PE29</accession>
<keyword evidence="1" id="KW-0862">Zinc</keyword>
<evidence type="ECO:0000313" key="3">
    <source>
        <dbReference type="EMBL" id="OWF34755.1"/>
    </source>
</evidence>
<name>A0A210PE29_MIZYE</name>
<dbReference type="CDD" id="cd19756">
    <property type="entry name" value="Bbox2"/>
    <property type="match status" value="1"/>
</dbReference>
<protein>
    <recommendedName>
        <fullName evidence="2">B box-type domain-containing protein</fullName>
    </recommendedName>
</protein>
<evidence type="ECO:0000259" key="2">
    <source>
        <dbReference type="PROSITE" id="PS50119"/>
    </source>
</evidence>
<dbReference type="PROSITE" id="PS50119">
    <property type="entry name" value="ZF_BBOX"/>
    <property type="match status" value="1"/>
</dbReference>
<sequence length="497" mass="56060">MACTDPTGQIPVRIKGSTKCLHHKQKDVIYFCATCKSLVCSKCGISENHCKQHDLRDISDVAADKTEEVRTFIDKVEKQELPKLKLEIQKIDRKVKENSEIFIETSKKVKAQANKCKEEIDVLTVAFLSLCNKIEFANEKLLRDYQTELQLIHDNLVDETKACKQSLQNGTEVEVFDAADNLPDFEKQTIPELPVMETAELYPQEIVSGLLKQALGLRKTLYKLMEEPFILTKFTFPDQATAIFPTEREQAWIRSGNSVALVDFNGNTVRDLRNSVVMGNMSIAPKTGHVWFAGLEENTINEFSPKSSESAITKFTIKDKPRRLCITRNNRVLVGTEDKLSLYTTSGVVLRTSVNTASAIVIRPWKIVECPVTGNIAVGNEEIVNWDEDILNSHVIVFDEDLTTQFVYRGEDTAGSSGTTFAPGSIVYDYMGNLLIADYSRNTIELISGTGKYIRRIHTAEEYWQGNLGMQPGDVLWTLQISDSNTDEILRIKYYTN</sequence>
<dbReference type="EMBL" id="NEDP02076750">
    <property type="protein sequence ID" value="OWF34755.1"/>
    <property type="molecule type" value="Genomic_DNA"/>
</dbReference>
<dbReference type="GO" id="GO:0061630">
    <property type="term" value="F:ubiquitin protein ligase activity"/>
    <property type="evidence" value="ECO:0007669"/>
    <property type="project" value="TreeGrafter"/>
</dbReference>
<feature type="domain" description="B box-type" evidence="2">
    <location>
        <begin position="15"/>
        <end position="58"/>
    </location>
</feature>
<proteinExistence type="predicted"/>
<evidence type="ECO:0000313" key="4">
    <source>
        <dbReference type="Proteomes" id="UP000242188"/>
    </source>
</evidence>
<dbReference type="SUPFAM" id="SSF57845">
    <property type="entry name" value="B-box zinc-binding domain"/>
    <property type="match status" value="1"/>
</dbReference>
<organism evidence="3 4">
    <name type="scientific">Mizuhopecten yessoensis</name>
    <name type="common">Japanese scallop</name>
    <name type="synonym">Patinopecten yessoensis</name>
    <dbReference type="NCBI Taxonomy" id="6573"/>
    <lineage>
        <taxon>Eukaryota</taxon>
        <taxon>Metazoa</taxon>
        <taxon>Spiralia</taxon>
        <taxon>Lophotrochozoa</taxon>
        <taxon>Mollusca</taxon>
        <taxon>Bivalvia</taxon>
        <taxon>Autobranchia</taxon>
        <taxon>Pteriomorphia</taxon>
        <taxon>Pectinida</taxon>
        <taxon>Pectinoidea</taxon>
        <taxon>Pectinidae</taxon>
        <taxon>Mizuhopecten</taxon>
    </lineage>
</organism>
<keyword evidence="1" id="KW-0863">Zinc-finger</keyword>
<dbReference type="InterPro" id="IPR011042">
    <property type="entry name" value="6-blade_b-propeller_TolB-like"/>
</dbReference>
<dbReference type="PANTHER" id="PTHR25462">
    <property type="entry name" value="BONUS, ISOFORM C-RELATED"/>
    <property type="match status" value="1"/>
</dbReference>
<dbReference type="Proteomes" id="UP000242188">
    <property type="component" value="Unassembled WGS sequence"/>
</dbReference>
<evidence type="ECO:0000256" key="1">
    <source>
        <dbReference type="PROSITE-ProRule" id="PRU00024"/>
    </source>
</evidence>
<dbReference type="GO" id="GO:0008270">
    <property type="term" value="F:zinc ion binding"/>
    <property type="evidence" value="ECO:0007669"/>
    <property type="project" value="UniProtKB-KW"/>
</dbReference>
<keyword evidence="4" id="KW-1185">Reference proteome</keyword>
<comment type="caution">
    <text evidence="3">The sequence shown here is derived from an EMBL/GenBank/DDBJ whole genome shotgun (WGS) entry which is preliminary data.</text>
</comment>
<dbReference type="PANTHER" id="PTHR25462:SF291">
    <property type="entry name" value="E3 UBIQUITIN-PROTEIN LIGASE TRIM45"/>
    <property type="match status" value="1"/>
</dbReference>
<dbReference type="AlphaFoldDB" id="A0A210PE29"/>
<dbReference type="SUPFAM" id="SSF101898">
    <property type="entry name" value="NHL repeat"/>
    <property type="match status" value="1"/>
</dbReference>
<dbReference type="Gene3D" id="3.30.160.60">
    <property type="entry name" value="Classic Zinc Finger"/>
    <property type="match status" value="1"/>
</dbReference>